<feature type="transmembrane region" description="Helical" evidence="6">
    <location>
        <begin position="14"/>
        <end position="36"/>
    </location>
</feature>
<accession>A0A1I2VPY1</accession>
<keyword evidence="4 6" id="KW-1133">Transmembrane helix</keyword>
<protein>
    <submittedName>
        <fullName evidence="8">Tight adherence protein C</fullName>
    </submittedName>
</protein>
<dbReference type="Pfam" id="PF00482">
    <property type="entry name" value="T2SSF"/>
    <property type="match status" value="1"/>
</dbReference>
<evidence type="ECO:0000256" key="4">
    <source>
        <dbReference type="ARBA" id="ARBA00022989"/>
    </source>
</evidence>
<evidence type="ECO:0000313" key="8">
    <source>
        <dbReference type="EMBL" id="SFG91093.1"/>
    </source>
</evidence>
<feature type="transmembrane region" description="Helical" evidence="6">
    <location>
        <begin position="149"/>
        <end position="169"/>
    </location>
</feature>
<sequence>MLDHIADKLIDPRFLGMALSGIAAAATAFALVQPLLEPDRLKQRMKIVGDEREQMRLRERERLAGANAKVNLRVAPKAYMKSAVEQFNLDRWLGTETARQQLLMAGYRSPGAETTFLFFRMVMPIAMLVAAFLYLFVLKVIDQPATIRMMIVIGATLLGVKLPELYLLNATKKRQTEIRQSWPDALDLMLICVESGMSVENAFRRVSTEMAPQSVVLAEELAVMTAELSFLPDRRVAYENLASRTGLDAVKAVTTALIQAERYGTPVGQALRVLSQESRDMRMNEAEKKAAALPPKLTVPMILFFLPVLFVVILTPAAIQIFR</sequence>
<keyword evidence="2" id="KW-1003">Cell membrane</keyword>
<feature type="transmembrane region" description="Helical" evidence="6">
    <location>
        <begin position="297"/>
        <end position="322"/>
    </location>
</feature>
<feature type="domain" description="Type II secretion system protein GspF" evidence="7">
    <location>
        <begin position="186"/>
        <end position="314"/>
    </location>
</feature>
<dbReference type="GO" id="GO:0005886">
    <property type="term" value="C:plasma membrane"/>
    <property type="evidence" value="ECO:0007669"/>
    <property type="project" value="UniProtKB-SubCell"/>
</dbReference>
<keyword evidence="3 6" id="KW-0812">Transmembrane</keyword>
<dbReference type="InterPro" id="IPR018076">
    <property type="entry name" value="T2SS_GspF_dom"/>
</dbReference>
<name>A0A1I2VPY1_9HYPH</name>
<comment type="subcellular location">
    <subcellularLocation>
        <location evidence="1">Cell membrane</location>
        <topology evidence="1">Multi-pass membrane protein</topology>
    </subcellularLocation>
</comment>
<feature type="transmembrane region" description="Helical" evidence="6">
    <location>
        <begin position="117"/>
        <end position="137"/>
    </location>
</feature>
<evidence type="ECO:0000256" key="5">
    <source>
        <dbReference type="ARBA" id="ARBA00023136"/>
    </source>
</evidence>
<gene>
    <name evidence="8" type="ORF">SAMN05192565_11670</name>
</gene>
<evidence type="ECO:0000256" key="6">
    <source>
        <dbReference type="SAM" id="Phobius"/>
    </source>
</evidence>
<dbReference type="AlphaFoldDB" id="A0A1I2VPY1"/>
<dbReference type="STRING" id="582675.SAMN05192565_11670"/>
<dbReference type="PANTHER" id="PTHR35007">
    <property type="entry name" value="INTEGRAL MEMBRANE PROTEIN-RELATED"/>
    <property type="match status" value="1"/>
</dbReference>
<reference evidence="9" key="1">
    <citation type="submission" date="2016-10" db="EMBL/GenBank/DDBJ databases">
        <authorList>
            <person name="Varghese N."/>
            <person name="Submissions S."/>
        </authorList>
    </citation>
    <scope>NUCLEOTIDE SEQUENCE [LARGE SCALE GENOMIC DNA]</scope>
    <source>
        <strain evidence="9">Gh-105</strain>
    </source>
</reference>
<dbReference type="RefSeq" id="WP_091972969.1">
    <property type="nucleotide sequence ID" value="NZ_FOPM01000016.1"/>
</dbReference>
<proteinExistence type="predicted"/>
<evidence type="ECO:0000256" key="2">
    <source>
        <dbReference type="ARBA" id="ARBA00022475"/>
    </source>
</evidence>
<dbReference type="EMBL" id="FOPM01000016">
    <property type="protein sequence ID" value="SFG91093.1"/>
    <property type="molecule type" value="Genomic_DNA"/>
</dbReference>
<keyword evidence="9" id="KW-1185">Reference proteome</keyword>
<evidence type="ECO:0000256" key="3">
    <source>
        <dbReference type="ARBA" id="ARBA00022692"/>
    </source>
</evidence>
<keyword evidence="5 6" id="KW-0472">Membrane</keyword>
<dbReference type="PANTHER" id="PTHR35007:SF2">
    <property type="entry name" value="PILUS ASSEMBLE PROTEIN"/>
    <property type="match status" value="1"/>
</dbReference>
<dbReference type="Proteomes" id="UP000199229">
    <property type="component" value="Unassembled WGS sequence"/>
</dbReference>
<evidence type="ECO:0000259" key="7">
    <source>
        <dbReference type="Pfam" id="PF00482"/>
    </source>
</evidence>
<dbReference type="OrthoDB" id="9810662at2"/>
<evidence type="ECO:0000313" key="9">
    <source>
        <dbReference type="Proteomes" id="UP000199229"/>
    </source>
</evidence>
<evidence type="ECO:0000256" key="1">
    <source>
        <dbReference type="ARBA" id="ARBA00004651"/>
    </source>
</evidence>
<organism evidence="8 9">
    <name type="scientific">Methylobacterium gossipiicola</name>
    <dbReference type="NCBI Taxonomy" id="582675"/>
    <lineage>
        <taxon>Bacteria</taxon>
        <taxon>Pseudomonadati</taxon>
        <taxon>Pseudomonadota</taxon>
        <taxon>Alphaproteobacteria</taxon>
        <taxon>Hyphomicrobiales</taxon>
        <taxon>Methylobacteriaceae</taxon>
        <taxon>Methylobacterium</taxon>
    </lineage>
</organism>